<feature type="compositionally biased region" description="Basic residues" evidence="1">
    <location>
        <begin position="160"/>
        <end position="173"/>
    </location>
</feature>
<feature type="compositionally biased region" description="Low complexity" evidence="1">
    <location>
        <begin position="75"/>
        <end position="85"/>
    </location>
</feature>
<accession>A0A0K9PPG3</accession>
<evidence type="ECO:0000313" key="4">
    <source>
        <dbReference type="Proteomes" id="UP000036987"/>
    </source>
</evidence>
<feature type="region of interest" description="Disordered" evidence="1">
    <location>
        <begin position="66"/>
        <end position="108"/>
    </location>
</feature>
<dbReference type="EMBL" id="LFYR01000705">
    <property type="protein sequence ID" value="KMZ70854.1"/>
    <property type="molecule type" value="Genomic_DNA"/>
</dbReference>
<feature type="compositionally biased region" description="Basic residues" evidence="1">
    <location>
        <begin position="298"/>
        <end position="308"/>
    </location>
</feature>
<feature type="region of interest" description="Disordered" evidence="1">
    <location>
        <begin position="217"/>
        <end position="260"/>
    </location>
</feature>
<name>A0A0K9PPG3_ZOSMR</name>
<feature type="compositionally biased region" description="Basic and acidic residues" evidence="1">
    <location>
        <begin position="95"/>
        <end position="108"/>
    </location>
</feature>
<feature type="region of interest" description="Disordered" evidence="1">
    <location>
        <begin position="410"/>
        <end position="431"/>
    </location>
</feature>
<comment type="caution">
    <text evidence="3">The sequence shown here is derived from an EMBL/GenBank/DDBJ whole genome shotgun (WGS) entry which is preliminary data.</text>
</comment>
<dbReference type="Proteomes" id="UP000036987">
    <property type="component" value="Unassembled WGS sequence"/>
</dbReference>
<protein>
    <submittedName>
        <fullName evidence="3">Uncharacterized protein</fullName>
    </submittedName>
</protein>
<feature type="region of interest" description="Disordered" evidence="1">
    <location>
        <begin position="295"/>
        <end position="315"/>
    </location>
</feature>
<dbReference type="OrthoDB" id="770993at2759"/>
<sequence>MEKTETGKKWTRRGVTLAFSVYFIYRKCPSFVLFLVSSSPVIAVALFFLWIIMYSDRKSNGKQLYSSDDGEDLLSNSSVSSSSSSSKEEEEHEDSTEKPRRLEWTTDDEKNMRLVGSSELEKNLRLEHLIEKRRSRNYQRSQTFVNLIDSNLLMPTTTDHHHHHHRRRHNHRQRPTDNSDEEGEEEETENSKTEVVKKHWMNARCRLSYGMKQMLESEEHAVESLSSDNSTDDDDDDEEEEEDGDYVDEDQITEPVFQSSKSLKEALHYMNKESTSPRSYNSLASDMQVEISECGSPTKHHHRQHHHGSSIEDGNSSWVASSKLAMVDQVESRTRELNEISESDVFQKLSSTEEGEEEEEDDDMTPPAMSGGSEKSNRNHEHASFLNRSIMVNRSVMRDLDISDLDFKEQSMTPSSGFEDGFHRRSKSTNL</sequence>
<feature type="compositionally biased region" description="Acidic residues" evidence="1">
    <location>
        <begin position="178"/>
        <end position="188"/>
    </location>
</feature>
<feature type="region of interest" description="Disordered" evidence="1">
    <location>
        <begin position="334"/>
        <end position="382"/>
    </location>
</feature>
<organism evidence="3 4">
    <name type="scientific">Zostera marina</name>
    <name type="common">Eelgrass</name>
    <dbReference type="NCBI Taxonomy" id="29655"/>
    <lineage>
        <taxon>Eukaryota</taxon>
        <taxon>Viridiplantae</taxon>
        <taxon>Streptophyta</taxon>
        <taxon>Embryophyta</taxon>
        <taxon>Tracheophyta</taxon>
        <taxon>Spermatophyta</taxon>
        <taxon>Magnoliopsida</taxon>
        <taxon>Liliopsida</taxon>
        <taxon>Zosteraceae</taxon>
        <taxon>Zostera</taxon>
    </lineage>
</organism>
<keyword evidence="2" id="KW-0472">Membrane</keyword>
<feature type="transmembrane region" description="Helical" evidence="2">
    <location>
        <begin position="31"/>
        <end position="52"/>
    </location>
</feature>
<keyword evidence="2" id="KW-0812">Transmembrane</keyword>
<dbReference type="AlphaFoldDB" id="A0A0K9PPG3"/>
<gene>
    <name evidence="3" type="ORF">ZOSMA_192G00310</name>
</gene>
<keyword evidence="2" id="KW-1133">Transmembrane helix</keyword>
<dbReference type="PANTHER" id="PTHR33870">
    <property type="entry name" value="CARDIOMYOPATHY-ASSOCIATED PROTEIN"/>
    <property type="match status" value="1"/>
</dbReference>
<dbReference type="PANTHER" id="PTHR33870:SF4">
    <property type="entry name" value="CARDIOMYOPATHY-ASSOCIATED PROTEIN"/>
    <property type="match status" value="1"/>
</dbReference>
<proteinExistence type="predicted"/>
<evidence type="ECO:0000313" key="3">
    <source>
        <dbReference type="EMBL" id="KMZ70854.1"/>
    </source>
</evidence>
<feature type="compositionally biased region" description="Acidic residues" evidence="1">
    <location>
        <begin position="353"/>
        <end position="364"/>
    </location>
</feature>
<feature type="compositionally biased region" description="Acidic residues" evidence="1">
    <location>
        <begin position="230"/>
        <end position="252"/>
    </location>
</feature>
<keyword evidence="4" id="KW-1185">Reference proteome</keyword>
<evidence type="ECO:0000256" key="2">
    <source>
        <dbReference type="SAM" id="Phobius"/>
    </source>
</evidence>
<evidence type="ECO:0000256" key="1">
    <source>
        <dbReference type="SAM" id="MobiDB-lite"/>
    </source>
</evidence>
<reference evidence="4" key="1">
    <citation type="journal article" date="2016" name="Nature">
        <title>The genome of the seagrass Zostera marina reveals angiosperm adaptation to the sea.</title>
        <authorList>
            <person name="Olsen J.L."/>
            <person name="Rouze P."/>
            <person name="Verhelst B."/>
            <person name="Lin Y.-C."/>
            <person name="Bayer T."/>
            <person name="Collen J."/>
            <person name="Dattolo E."/>
            <person name="De Paoli E."/>
            <person name="Dittami S."/>
            <person name="Maumus F."/>
            <person name="Michel G."/>
            <person name="Kersting A."/>
            <person name="Lauritano C."/>
            <person name="Lohaus R."/>
            <person name="Toepel M."/>
            <person name="Tonon T."/>
            <person name="Vanneste K."/>
            <person name="Amirebrahimi M."/>
            <person name="Brakel J."/>
            <person name="Bostroem C."/>
            <person name="Chovatia M."/>
            <person name="Grimwood J."/>
            <person name="Jenkins J.W."/>
            <person name="Jueterbock A."/>
            <person name="Mraz A."/>
            <person name="Stam W.T."/>
            <person name="Tice H."/>
            <person name="Bornberg-Bauer E."/>
            <person name="Green P.J."/>
            <person name="Pearson G.A."/>
            <person name="Procaccini G."/>
            <person name="Duarte C.M."/>
            <person name="Schmutz J."/>
            <person name="Reusch T.B.H."/>
            <person name="Van de Peer Y."/>
        </authorList>
    </citation>
    <scope>NUCLEOTIDE SEQUENCE [LARGE SCALE GENOMIC DNA]</scope>
    <source>
        <strain evidence="4">cv. Finnish</strain>
    </source>
</reference>
<feature type="region of interest" description="Disordered" evidence="1">
    <location>
        <begin position="155"/>
        <end position="195"/>
    </location>
</feature>